<evidence type="ECO:0000256" key="4">
    <source>
        <dbReference type="ARBA" id="ARBA00022679"/>
    </source>
</evidence>
<dbReference type="EC" id="2.8.1.7" evidence="3 8"/>
<dbReference type="CDD" id="cd06453">
    <property type="entry name" value="SufS_like"/>
    <property type="match status" value="1"/>
</dbReference>
<accession>F8E2K6</accession>
<dbReference type="AlphaFoldDB" id="F8E2K6"/>
<dbReference type="GO" id="GO:0016829">
    <property type="term" value="F:lyase activity"/>
    <property type="evidence" value="ECO:0007669"/>
    <property type="project" value="UniProtKB-KW"/>
</dbReference>
<feature type="domain" description="Aminotransferase class V" evidence="9">
    <location>
        <begin position="28"/>
        <end position="401"/>
    </location>
</feature>
<evidence type="ECO:0000256" key="1">
    <source>
        <dbReference type="ARBA" id="ARBA00001933"/>
    </source>
</evidence>
<gene>
    <name evidence="10" type="primary">sufS</name>
    <name evidence="10" type="ordered locus">CRES_1063</name>
</gene>
<dbReference type="GO" id="GO:0030170">
    <property type="term" value="F:pyridoxal phosphate binding"/>
    <property type="evidence" value="ECO:0007669"/>
    <property type="project" value="UniProtKB-UniRule"/>
</dbReference>
<dbReference type="Gene3D" id="3.90.1150.10">
    <property type="entry name" value="Aspartate Aminotransferase, domain 1"/>
    <property type="match status" value="1"/>
</dbReference>
<evidence type="ECO:0000313" key="10">
    <source>
        <dbReference type="EMBL" id="AEI09419.1"/>
    </source>
</evidence>
<comment type="catalytic activity">
    <reaction evidence="6 8">
        <text>(sulfur carrier)-H + L-cysteine = (sulfur carrier)-SH + L-alanine</text>
        <dbReference type="Rhea" id="RHEA:43892"/>
        <dbReference type="Rhea" id="RHEA-COMP:14737"/>
        <dbReference type="Rhea" id="RHEA-COMP:14739"/>
        <dbReference type="ChEBI" id="CHEBI:29917"/>
        <dbReference type="ChEBI" id="CHEBI:35235"/>
        <dbReference type="ChEBI" id="CHEBI:57972"/>
        <dbReference type="ChEBI" id="CHEBI:64428"/>
        <dbReference type="EC" id="2.8.1.7"/>
    </reaction>
</comment>
<dbReference type="InterPro" id="IPR020578">
    <property type="entry name" value="Aminotrans_V_PyrdxlP_BS"/>
</dbReference>
<dbReference type="KEGG" id="crd:CRES_1063"/>
<evidence type="ECO:0000256" key="5">
    <source>
        <dbReference type="ARBA" id="ARBA00022898"/>
    </source>
</evidence>
<dbReference type="GO" id="GO:0006534">
    <property type="term" value="P:cysteine metabolic process"/>
    <property type="evidence" value="ECO:0007669"/>
    <property type="project" value="UniProtKB-UniRule"/>
</dbReference>
<dbReference type="PANTHER" id="PTHR43586:SF8">
    <property type="entry name" value="CYSTEINE DESULFURASE 1, CHLOROPLASTIC"/>
    <property type="match status" value="1"/>
</dbReference>
<dbReference type="PROSITE" id="PS00595">
    <property type="entry name" value="AA_TRANSFER_CLASS_5"/>
    <property type="match status" value="1"/>
</dbReference>
<keyword evidence="5 8" id="KW-0663">Pyridoxal phosphate</keyword>
<evidence type="ECO:0000256" key="8">
    <source>
        <dbReference type="RuleBase" id="RU004506"/>
    </source>
</evidence>
<evidence type="ECO:0000256" key="3">
    <source>
        <dbReference type="ARBA" id="ARBA00012239"/>
    </source>
</evidence>
<dbReference type="Pfam" id="PF00266">
    <property type="entry name" value="Aminotran_5"/>
    <property type="match status" value="1"/>
</dbReference>
<dbReference type="InterPro" id="IPR000192">
    <property type="entry name" value="Aminotrans_V_dom"/>
</dbReference>
<dbReference type="STRING" id="662755.CRES_1063"/>
<proteinExistence type="inferred from homology"/>
<organism evidence="10 11">
    <name type="scientific">Corynebacterium resistens (strain DSM 45100 / JCM 12819 / GTC 2026 / SICGH 158)</name>
    <dbReference type="NCBI Taxonomy" id="662755"/>
    <lineage>
        <taxon>Bacteria</taxon>
        <taxon>Bacillati</taxon>
        <taxon>Actinomycetota</taxon>
        <taxon>Actinomycetes</taxon>
        <taxon>Mycobacteriales</taxon>
        <taxon>Corynebacteriaceae</taxon>
        <taxon>Corynebacterium</taxon>
    </lineage>
</organism>
<evidence type="ECO:0000259" key="9">
    <source>
        <dbReference type="Pfam" id="PF00266"/>
    </source>
</evidence>
<evidence type="ECO:0000256" key="6">
    <source>
        <dbReference type="ARBA" id="ARBA00050776"/>
    </source>
</evidence>
<dbReference type="Gene3D" id="3.40.640.10">
    <property type="entry name" value="Type I PLP-dependent aspartate aminotransferase-like (Major domain)"/>
    <property type="match status" value="1"/>
</dbReference>
<dbReference type="SUPFAM" id="SSF53383">
    <property type="entry name" value="PLP-dependent transferases"/>
    <property type="match status" value="1"/>
</dbReference>
<reference evidence="10 11" key="1">
    <citation type="journal article" date="2012" name="BMC Genomics">
        <title>Complete genome sequence, lifestyle, and multi-drug resistance of the human pathogen Corynebacterium resistens DSM 45100 isolated from blood samples of a leukemia patient.</title>
        <authorList>
            <person name="Schroder J."/>
            <person name="Maus I."/>
            <person name="Meyer K."/>
            <person name="Wordemann S."/>
            <person name="Blom J."/>
            <person name="Jaenicke S."/>
            <person name="Schneider J."/>
            <person name="Trost E."/>
            <person name="Tauch A."/>
        </authorList>
    </citation>
    <scope>NUCLEOTIDE SEQUENCE [LARGE SCALE GENOMIC DNA]</scope>
    <source>
        <strain evidence="11">DSM 45100 / JCM 12819 / CCUG 50093 / GTC 2026 / SICGH 158</strain>
    </source>
</reference>
<dbReference type="GO" id="GO:0031071">
    <property type="term" value="F:cysteine desulfurase activity"/>
    <property type="evidence" value="ECO:0007669"/>
    <property type="project" value="UniProtKB-UniRule"/>
</dbReference>
<evidence type="ECO:0000256" key="7">
    <source>
        <dbReference type="RuleBase" id="RU004504"/>
    </source>
</evidence>
<dbReference type="InterPro" id="IPR015422">
    <property type="entry name" value="PyrdxlP-dep_Trfase_small"/>
</dbReference>
<dbReference type="HOGENOM" id="CLU_003433_2_5_11"/>
<dbReference type="RefSeq" id="WP_013888434.1">
    <property type="nucleotide sequence ID" value="NC_015673.1"/>
</dbReference>
<dbReference type="InterPro" id="IPR010970">
    <property type="entry name" value="Cys_dSase_SufS"/>
</dbReference>
<evidence type="ECO:0000313" key="11">
    <source>
        <dbReference type="Proteomes" id="UP000000492"/>
    </source>
</evidence>
<comment type="cofactor">
    <cofactor evidence="1 7">
        <name>pyridoxal 5'-phosphate</name>
        <dbReference type="ChEBI" id="CHEBI:597326"/>
    </cofactor>
</comment>
<dbReference type="Proteomes" id="UP000000492">
    <property type="component" value="Chromosome"/>
</dbReference>
<dbReference type="PANTHER" id="PTHR43586">
    <property type="entry name" value="CYSTEINE DESULFURASE"/>
    <property type="match status" value="1"/>
</dbReference>
<dbReference type="OrthoDB" id="9804366at2"/>
<keyword evidence="4 8" id="KW-0808">Transferase</keyword>
<dbReference type="NCBIfam" id="TIGR01979">
    <property type="entry name" value="sufS"/>
    <property type="match status" value="1"/>
</dbReference>
<keyword evidence="11" id="KW-1185">Reference proteome</keyword>
<name>F8E2K6_CORRG</name>
<dbReference type="InterPro" id="IPR015424">
    <property type="entry name" value="PyrdxlP-dep_Trfase"/>
</dbReference>
<dbReference type="InterPro" id="IPR015421">
    <property type="entry name" value="PyrdxlP-dep_Trfase_major"/>
</dbReference>
<comment type="similarity">
    <text evidence="2 8">Belongs to the class-V pyridoxal-phosphate-dependent aminotransferase family. Csd subfamily.</text>
</comment>
<comment type="function">
    <text evidence="8">Catalyzes the removal of elemental sulfur and selenium atoms from L-cysteine, L-cystine, L-selenocysteine, and L-selenocystine to produce L-alanine.</text>
</comment>
<dbReference type="EMBL" id="CP002857">
    <property type="protein sequence ID" value="AEI09419.1"/>
    <property type="molecule type" value="Genomic_DNA"/>
</dbReference>
<sequence>MSTSLDTTAIRKDFPILSRTVRDGRPLVYLDSGATSQRPVQVLDAERDFLTRCNAPVHRGAYQLAEEATDAYETAREDIATFVGADYAELVFTKNATEALNEVAYVLGDDRAGKWRVSAGDEIVVSELEHHANLVPWQELARRTGATLKWYSATKDGRIDLDSLEPSERTKVVALTHQSNVTGAVLDVPEAVRRAHAVGALFVLDACQSVPHMPVNFHDLDVDFAAFSAHKMLGPNGVGALYGKQAILSELPPFLTGGSMIEKVTMDGSTFTELPQRFEAGTQMTSQVVGFGAAVRYLSELGMDNVAAHECDLTEYALDKLAAIDGLRIIGPAEAVARGSAVSFVVEGIHPHDLGQVVDDQGVCIRVGHHCAWPAHTCLGVQATARASFYIYNTREEVDELVAAIHKAQEFFGA</sequence>
<keyword evidence="10" id="KW-0456">Lyase</keyword>
<dbReference type="eggNOG" id="COG0520">
    <property type="taxonomic scope" value="Bacteria"/>
</dbReference>
<protein>
    <recommendedName>
        <fullName evidence="3 8">Cysteine desulfurase</fullName>
        <ecNumber evidence="3 8">2.8.1.7</ecNumber>
    </recommendedName>
</protein>
<evidence type="ECO:0000256" key="2">
    <source>
        <dbReference type="ARBA" id="ARBA00010447"/>
    </source>
</evidence>